<feature type="compositionally biased region" description="Basic and acidic residues" evidence="1">
    <location>
        <begin position="216"/>
        <end position="240"/>
    </location>
</feature>
<feature type="region of interest" description="Disordered" evidence="1">
    <location>
        <begin position="187"/>
        <end position="265"/>
    </location>
</feature>
<comment type="caution">
    <text evidence="2">The sequence shown here is derived from an EMBL/GenBank/DDBJ whole genome shotgun (WGS) entry which is preliminary data.</text>
</comment>
<evidence type="ECO:0000313" key="3">
    <source>
        <dbReference type="Proteomes" id="UP000293823"/>
    </source>
</evidence>
<keyword evidence="3" id="KW-1185">Reference proteome</keyword>
<name>A0A4Q4SKK3_9PLEO</name>
<evidence type="ECO:0000256" key="1">
    <source>
        <dbReference type="SAM" id="MobiDB-lite"/>
    </source>
</evidence>
<dbReference type="EMBL" id="PEJP01000007">
    <property type="protein sequence ID" value="RYO71255.1"/>
    <property type="molecule type" value="Genomic_DNA"/>
</dbReference>
<feature type="compositionally biased region" description="Polar residues" evidence="1">
    <location>
        <begin position="241"/>
        <end position="256"/>
    </location>
</feature>
<dbReference type="Proteomes" id="UP000293823">
    <property type="component" value="Unassembled WGS sequence"/>
</dbReference>
<gene>
    <name evidence="2" type="ORF">AA0113_g2381</name>
</gene>
<dbReference type="AlphaFoldDB" id="A0A4Q4SKK3"/>
<evidence type="ECO:0000313" key="2">
    <source>
        <dbReference type="EMBL" id="RYO71255.1"/>
    </source>
</evidence>
<feature type="compositionally biased region" description="Basic residues" evidence="1">
    <location>
        <begin position="36"/>
        <end position="45"/>
    </location>
</feature>
<feature type="compositionally biased region" description="Low complexity" evidence="1">
    <location>
        <begin position="68"/>
        <end position="80"/>
    </location>
</feature>
<proteinExistence type="predicted"/>
<feature type="region of interest" description="Disordered" evidence="1">
    <location>
        <begin position="1"/>
        <end position="97"/>
    </location>
</feature>
<reference evidence="3" key="1">
    <citation type="journal article" date="2019" name="bioRxiv">
        <title>Genomics, evolutionary history and diagnostics of the Alternaria alternata species group including apple and Asian pear pathotypes.</title>
        <authorList>
            <person name="Armitage A.D."/>
            <person name="Cockerton H.M."/>
            <person name="Sreenivasaprasad S."/>
            <person name="Woodhall J.W."/>
            <person name="Lane C.R."/>
            <person name="Harrison R.J."/>
            <person name="Clarkson J.P."/>
        </authorList>
    </citation>
    <scope>NUCLEOTIDE SEQUENCE [LARGE SCALE GENOMIC DNA]</scope>
    <source>
        <strain evidence="3">RGR 97.0016</strain>
    </source>
</reference>
<protein>
    <submittedName>
        <fullName evidence="2">Uncharacterized protein</fullName>
    </submittedName>
</protein>
<accession>A0A4Q4SKK3</accession>
<dbReference type="OrthoDB" id="3679838at2759"/>
<sequence>MNNPKTSSSKRKRDMIDVDKATASVDTAGIRNQALTHKKAKKAKKTAAVNHELANTVSDSEDIDEDGSTPQQTLPSLTTPDATCDPFPANSNDTDSAATPEVRAGLKAQLVDGLTWEACKSAYNSNGGKGTTFAGVEKQVKLHGWKWFDEQNVVVPWTLRGPSDMKRLKNLGLRQNHFPTLVAKVLSSTPTVHHQPVPKTKEPTPMNPNVVSKNSSEQKETTSEQHLEKDTTLTPDRETLEQTASNLATDEQQPPDNDSKQDCVEDKVDSAPLLIRDRIRTTHNLFGSNVVELKLDGASHWATLRALEKYCGAYSERSSSNEDQVVDFGRKRISPSKLLTHDVIPDPEMSLHHEDVALVILPDDPKPKEIEWNFDACAEMYRLARMLKSPVVKDMVADRILEIYLEYCKQLEEDDDKQNLDFPVRFANSLKMNEDLPILRLLVDIALDHSRRGHDLPDGLATHVMRLLVGRSSGWGGKMHMLHNQNPTPLCNEYHGRDRLCHKAFDARYTTERLIHDIFKRIRRDTCLEAAEEFDMEEKQDEDDDSPKMALDIYKMLLWSRDNEEQVALFMLEYERLAARLNDTWALDEQADPEDEKRAEWLSEKITALRLEHNERWLDYGEEEEDGDPASYARQLFDIG</sequence>
<organism evidence="2 3">
    <name type="scientific">Alternaria arborescens</name>
    <dbReference type="NCBI Taxonomy" id="156630"/>
    <lineage>
        <taxon>Eukaryota</taxon>
        <taxon>Fungi</taxon>
        <taxon>Dikarya</taxon>
        <taxon>Ascomycota</taxon>
        <taxon>Pezizomycotina</taxon>
        <taxon>Dothideomycetes</taxon>
        <taxon>Pleosporomycetidae</taxon>
        <taxon>Pleosporales</taxon>
        <taxon>Pleosporineae</taxon>
        <taxon>Pleosporaceae</taxon>
        <taxon>Alternaria</taxon>
        <taxon>Alternaria sect. Alternaria</taxon>
    </lineage>
</organism>